<feature type="region of interest" description="Disordered" evidence="1">
    <location>
        <begin position="1"/>
        <end position="23"/>
    </location>
</feature>
<keyword evidence="3" id="KW-1185">Reference proteome</keyword>
<organism evidence="2 3">
    <name type="scientific">Seminavis robusta</name>
    <dbReference type="NCBI Taxonomy" id="568900"/>
    <lineage>
        <taxon>Eukaryota</taxon>
        <taxon>Sar</taxon>
        <taxon>Stramenopiles</taxon>
        <taxon>Ochrophyta</taxon>
        <taxon>Bacillariophyta</taxon>
        <taxon>Bacillariophyceae</taxon>
        <taxon>Bacillariophycidae</taxon>
        <taxon>Naviculales</taxon>
        <taxon>Naviculaceae</taxon>
        <taxon>Seminavis</taxon>
    </lineage>
</organism>
<dbReference type="AlphaFoldDB" id="A0A9N8DXW5"/>
<gene>
    <name evidence="2" type="ORF">SEMRO_451_G145710.1</name>
</gene>
<evidence type="ECO:0000313" key="3">
    <source>
        <dbReference type="Proteomes" id="UP001153069"/>
    </source>
</evidence>
<feature type="region of interest" description="Disordered" evidence="1">
    <location>
        <begin position="36"/>
        <end position="55"/>
    </location>
</feature>
<sequence length="115" mass="12053">MDAAKDGKGLAAAATGNADEQPVGLVGNLPILLEKTERREPESFTDVPPQVTSTDQLGRDCLVGEVGKSLILEQEGANWAELNRSGSFSVEASIAHDPQNVLHIANNAGKNSSDT</sequence>
<evidence type="ECO:0000313" key="2">
    <source>
        <dbReference type="EMBL" id="CAB9510757.1"/>
    </source>
</evidence>
<dbReference type="EMBL" id="CAICTM010000450">
    <property type="protein sequence ID" value="CAB9510757.1"/>
    <property type="molecule type" value="Genomic_DNA"/>
</dbReference>
<protein>
    <submittedName>
        <fullName evidence="2">Uncharacterized protein</fullName>
    </submittedName>
</protein>
<evidence type="ECO:0000256" key="1">
    <source>
        <dbReference type="SAM" id="MobiDB-lite"/>
    </source>
</evidence>
<accession>A0A9N8DXW5</accession>
<comment type="caution">
    <text evidence="2">The sequence shown here is derived from an EMBL/GenBank/DDBJ whole genome shotgun (WGS) entry which is preliminary data.</text>
</comment>
<name>A0A9N8DXW5_9STRA</name>
<reference evidence="2" key="1">
    <citation type="submission" date="2020-06" db="EMBL/GenBank/DDBJ databases">
        <authorList>
            <consortium name="Plant Systems Biology data submission"/>
        </authorList>
    </citation>
    <scope>NUCLEOTIDE SEQUENCE</scope>
    <source>
        <strain evidence="2">D6</strain>
    </source>
</reference>
<dbReference type="Proteomes" id="UP001153069">
    <property type="component" value="Unassembled WGS sequence"/>
</dbReference>
<proteinExistence type="predicted"/>